<feature type="compositionally biased region" description="Basic and acidic residues" evidence="1">
    <location>
        <begin position="169"/>
        <end position="179"/>
    </location>
</feature>
<name>A0AA36GT32_CYLNA</name>
<sequence>MEGHPGIWTHTERSSVLHIRIHTTSTMGDDGRQPPQDTYEDLHEEEVFAEEMAPAQPESIRLDRRDLRSTLDAIRSENQFPSTPSAPTFKREGYARQHDFNLSIVRKLVPLQDCQEVGAVISSVIQDLTVRNETLKIADGHPGVFQFLDNKNKSESLRVTDPRLSEFLESVKPKEESTSRKRKAVPPPFESGKQLGHLLPALSSTKPKAPRLSQATTVASRPTMDTNRISKEVARAERSTPRRIARITDSNENWTEERSSVGPVDKKVIGGEIAQKENREVLSSRQLSQPASLSAHSPSICRDSSSCSHAVDVVRADLTNAGFFFAEGKCSRTLTQMSGCFPCPNTAGVDAFEQLSAWTEGLLCTTFLRGSSPDSRGESTRLGDCRLKAERRTAPEVKHRPKIDQKSMRTLVLEGLSSTDAKGWRGFSRSQFGLPASHSDASR</sequence>
<organism evidence="2 3">
    <name type="scientific">Cylicocyclus nassatus</name>
    <name type="common">Nematode worm</name>
    <dbReference type="NCBI Taxonomy" id="53992"/>
    <lineage>
        <taxon>Eukaryota</taxon>
        <taxon>Metazoa</taxon>
        <taxon>Ecdysozoa</taxon>
        <taxon>Nematoda</taxon>
        <taxon>Chromadorea</taxon>
        <taxon>Rhabditida</taxon>
        <taxon>Rhabditina</taxon>
        <taxon>Rhabditomorpha</taxon>
        <taxon>Strongyloidea</taxon>
        <taxon>Strongylidae</taxon>
        <taxon>Cylicocyclus</taxon>
    </lineage>
</organism>
<reference evidence="2" key="1">
    <citation type="submission" date="2023-07" db="EMBL/GenBank/DDBJ databases">
        <authorList>
            <consortium name="CYATHOMIX"/>
        </authorList>
    </citation>
    <scope>NUCLEOTIDE SEQUENCE</scope>
    <source>
        <strain evidence="2">N/A</strain>
    </source>
</reference>
<evidence type="ECO:0000313" key="2">
    <source>
        <dbReference type="EMBL" id="CAJ0597675.1"/>
    </source>
</evidence>
<feature type="region of interest" description="Disordered" evidence="1">
    <location>
        <begin position="169"/>
        <end position="194"/>
    </location>
</feature>
<dbReference type="AlphaFoldDB" id="A0AA36GT32"/>
<proteinExistence type="predicted"/>
<dbReference type="EMBL" id="CATQJL010000223">
    <property type="protein sequence ID" value="CAJ0597675.1"/>
    <property type="molecule type" value="Genomic_DNA"/>
</dbReference>
<protein>
    <submittedName>
        <fullName evidence="2">Uncharacterized protein</fullName>
    </submittedName>
</protein>
<comment type="caution">
    <text evidence="2">The sequence shown here is derived from an EMBL/GenBank/DDBJ whole genome shotgun (WGS) entry which is preliminary data.</text>
</comment>
<evidence type="ECO:0000256" key="1">
    <source>
        <dbReference type="SAM" id="MobiDB-lite"/>
    </source>
</evidence>
<evidence type="ECO:0000313" key="3">
    <source>
        <dbReference type="Proteomes" id="UP001176961"/>
    </source>
</evidence>
<gene>
    <name evidence="2" type="ORF">CYNAS_LOCUS9658</name>
</gene>
<keyword evidence="3" id="KW-1185">Reference proteome</keyword>
<feature type="region of interest" description="Disordered" evidence="1">
    <location>
        <begin position="422"/>
        <end position="443"/>
    </location>
</feature>
<dbReference type="Proteomes" id="UP001176961">
    <property type="component" value="Unassembled WGS sequence"/>
</dbReference>
<accession>A0AA36GT32</accession>